<evidence type="ECO:0000313" key="15">
    <source>
        <dbReference type="EMBL" id="CAL5000326.1"/>
    </source>
</evidence>
<dbReference type="InterPro" id="IPR011990">
    <property type="entry name" value="TPR-like_helical_dom_sf"/>
</dbReference>
<dbReference type="InterPro" id="IPR051939">
    <property type="entry name" value="Glycosyltr_41/O-GlcNAc_trsf"/>
</dbReference>
<dbReference type="Pfam" id="PF13844">
    <property type="entry name" value="Glyco_transf_41"/>
    <property type="match status" value="2"/>
</dbReference>
<evidence type="ECO:0000256" key="7">
    <source>
        <dbReference type="ARBA" id="ARBA00022679"/>
    </source>
</evidence>
<dbReference type="PROSITE" id="PS50005">
    <property type="entry name" value="TPR"/>
    <property type="match status" value="8"/>
</dbReference>
<dbReference type="PANTHER" id="PTHR44835:SF1">
    <property type="entry name" value="PROTEIN O-GLCNAC TRANSFERASE"/>
    <property type="match status" value="1"/>
</dbReference>
<evidence type="ECO:0000256" key="11">
    <source>
        <dbReference type="ARBA" id="ARBA00023242"/>
    </source>
</evidence>
<feature type="domain" description="O-GlcNAc transferase C-terminal" evidence="14">
    <location>
        <begin position="466"/>
        <end position="624"/>
    </location>
</feature>
<dbReference type="GO" id="GO:0097363">
    <property type="term" value="F:protein O-acetylglucosaminyltransferase activity"/>
    <property type="evidence" value="ECO:0007669"/>
    <property type="project" value="UniProtKB-EC"/>
</dbReference>
<organism evidence="15 16">
    <name type="scientific">Urochloa decumbens</name>
    <dbReference type="NCBI Taxonomy" id="240449"/>
    <lineage>
        <taxon>Eukaryota</taxon>
        <taxon>Viridiplantae</taxon>
        <taxon>Streptophyta</taxon>
        <taxon>Embryophyta</taxon>
        <taxon>Tracheophyta</taxon>
        <taxon>Spermatophyta</taxon>
        <taxon>Magnoliopsida</taxon>
        <taxon>Liliopsida</taxon>
        <taxon>Poales</taxon>
        <taxon>Poaceae</taxon>
        <taxon>PACMAD clade</taxon>
        <taxon>Panicoideae</taxon>
        <taxon>Panicodae</taxon>
        <taxon>Paniceae</taxon>
        <taxon>Melinidinae</taxon>
        <taxon>Urochloa</taxon>
    </lineage>
</organism>
<feature type="repeat" description="TPR" evidence="12">
    <location>
        <begin position="320"/>
        <end position="353"/>
    </location>
</feature>
<evidence type="ECO:0000256" key="6">
    <source>
        <dbReference type="ARBA" id="ARBA00022676"/>
    </source>
</evidence>
<dbReference type="Pfam" id="PF13181">
    <property type="entry name" value="TPR_8"/>
    <property type="match status" value="1"/>
</dbReference>
<dbReference type="EC" id="2.4.1.255" evidence="4"/>
<keyword evidence="9 12" id="KW-0802">TPR repeat</keyword>
<dbReference type="SMART" id="SM00671">
    <property type="entry name" value="SEL1"/>
    <property type="match status" value="4"/>
</dbReference>
<evidence type="ECO:0000256" key="3">
    <source>
        <dbReference type="ARBA" id="ARBA00005386"/>
    </source>
</evidence>
<name>A0ABC9BHW7_9POAL</name>
<dbReference type="Gene3D" id="3.40.50.2000">
    <property type="entry name" value="Glycogen Phosphorylase B"/>
    <property type="match status" value="1"/>
</dbReference>
<dbReference type="InterPro" id="IPR006597">
    <property type="entry name" value="Sel1-like"/>
</dbReference>
<evidence type="ECO:0000256" key="1">
    <source>
        <dbReference type="ARBA" id="ARBA00004123"/>
    </source>
</evidence>
<evidence type="ECO:0000256" key="8">
    <source>
        <dbReference type="ARBA" id="ARBA00022737"/>
    </source>
</evidence>
<dbReference type="PROSITE" id="PS50293">
    <property type="entry name" value="TPR_REGION"/>
    <property type="match status" value="3"/>
</dbReference>
<feature type="repeat" description="TPR" evidence="12">
    <location>
        <begin position="388"/>
        <end position="421"/>
    </location>
</feature>
<feature type="repeat" description="TPR" evidence="12">
    <location>
        <begin position="211"/>
        <end position="244"/>
    </location>
</feature>
<feature type="region of interest" description="Disordered" evidence="13">
    <location>
        <begin position="854"/>
        <end position="911"/>
    </location>
</feature>
<accession>A0ABC9BHW7</accession>
<feature type="repeat" description="TPR" evidence="12">
    <location>
        <begin position="177"/>
        <end position="210"/>
    </location>
</feature>
<dbReference type="Pfam" id="PF00515">
    <property type="entry name" value="TPR_1"/>
    <property type="match status" value="5"/>
</dbReference>
<evidence type="ECO:0000313" key="16">
    <source>
        <dbReference type="Proteomes" id="UP001497457"/>
    </source>
</evidence>
<dbReference type="Proteomes" id="UP001497457">
    <property type="component" value="Chromosome 25rd"/>
</dbReference>
<dbReference type="InterPro" id="IPR029489">
    <property type="entry name" value="OGT/SEC/SPY_C"/>
</dbReference>
<dbReference type="Gene3D" id="3.40.50.11380">
    <property type="match status" value="1"/>
</dbReference>
<feature type="repeat" description="TPR" evidence="12">
    <location>
        <begin position="102"/>
        <end position="135"/>
    </location>
</feature>
<feature type="repeat" description="TPR" evidence="12">
    <location>
        <begin position="354"/>
        <end position="387"/>
    </location>
</feature>
<evidence type="ECO:0000256" key="12">
    <source>
        <dbReference type="PROSITE-ProRule" id="PRU00339"/>
    </source>
</evidence>
<evidence type="ECO:0000256" key="9">
    <source>
        <dbReference type="ARBA" id="ARBA00022803"/>
    </source>
</evidence>
<dbReference type="GO" id="GO:0005634">
    <property type="term" value="C:nucleus"/>
    <property type="evidence" value="ECO:0007669"/>
    <property type="project" value="UniProtKB-SubCell"/>
</dbReference>
<dbReference type="SMART" id="SM00028">
    <property type="entry name" value="TPR"/>
    <property type="match status" value="11"/>
</dbReference>
<feature type="repeat" description="TPR" evidence="12">
    <location>
        <begin position="286"/>
        <end position="319"/>
    </location>
</feature>
<feature type="region of interest" description="Disordered" evidence="13">
    <location>
        <begin position="1"/>
        <end position="28"/>
    </location>
</feature>
<feature type="repeat" description="TPR" evidence="12">
    <location>
        <begin position="68"/>
        <end position="101"/>
    </location>
</feature>
<protein>
    <recommendedName>
        <fullName evidence="5">Probable UDP-N-acetylglucosamine--peptide N-acetylglucosaminyltransferase SPINDLY</fullName>
        <ecNumber evidence="4">2.4.1.255</ecNumber>
    </recommendedName>
</protein>
<comment type="pathway">
    <text evidence="2">Protein modification; protein glycosylation.</text>
</comment>
<comment type="similarity">
    <text evidence="3">Belongs to the glycosyltransferase 41 family. O-GlcNAc transferase subfamily.</text>
</comment>
<dbReference type="EMBL" id="OZ075135">
    <property type="protein sequence ID" value="CAL5000326.1"/>
    <property type="molecule type" value="Genomic_DNA"/>
</dbReference>
<dbReference type="InterPro" id="IPR019734">
    <property type="entry name" value="TPR_rpt"/>
</dbReference>
<dbReference type="GO" id="GO:0009740">
    <property type="term" value="P:gibberellic acid mediated signaling pathway"/>
    <property type="evidence" value="ECO:0007669"/>
    <property type="project" value="UniProtKB-KW"/>
</dbReference>
<keyword evidence="7" id="KW-0808">Transferase</keyword>
<dbReference type="Pfam" id="PF13432">
    <property type="entry name" value="TPR_16"/>
    <property type="match status" value="1"/>
</dbReference>
<evidence type="ECO:0000256" key="13">
    <source>
        <dbReference type="SAM" id="MobiDB-lite"/>
    </source>
</evidence>
<keyword evidence="11" id="KW-0539">Nucleus</keyword>
<reference evidence="15 16" key="2">
    <citation type="submission" date="2024-10" db="EMBL/GenBank/DDBJ databases">
        <authorList>
            <person name="Ryan C."/>
        </authorList>
    </citation>
    <scope>NUCLEOTIDE SEQUENCE [LARGE SCALE GENOMIC DNA]</scope>
</reference>
<evidence type="ECO:0000256" key="2">
    <source>
        <dbReference type="ARBA" id="ARBA00004922"/>
    </source>
</evidence>
<dbReference type="AlphaFoldDB" id="A0ABC9BHW7"/>
<keyword evidence="16" id="KW-1185">Reference proteome</keyword>
<evidence type="ECO:0000256" key="10">
    <source>
        <dbReference type="ARBA" id="ARBA00022941"/>
    </source>
</evidence>
<keyword evidence="8" id="KW-0677">Repeat</keyword>
<sequence>MGQPGMDSVQGKESNGVAPDCNGGASPAKQQFEGKEALRYANILRSRNKFADAIQLYNVVLEKEGANVEALIGKGICLQAQSLPRQAIECFTEAVKIEPENACALTHCGIIYKDEGHLVEAAEAYQKARTADPSYKPASEYLAIVLTDLGTSLKLAGSTEEGIQKYCEALEVDNHYAPAYYNLGVVYSEMMQFDMALTCYEKAALERPLYAEAYCNMGVIYKNRGELEAAIACYERCLTISPNFEIAKNNMAIALTDLGTKVKIEGDINQGVAYYKKALFYNWHYADAMYNLGVAYGEMLDFEMAIVFYELALHFNPRCAEACNNLGVIYKDRDNLDKAVECYQMALSIKPNFSQSLNNLGVVYTVQGKMDAAASMIEKAILANPTYAEAYNNLGVLYRDAGSITLAIQAYERCLQIDPDSRNAGQNRLLAMNYIDEGSNDKLYEAHREWGKRFMKLYPQHTSWDNSKNADRPLIIGYVSPDYFTHSVSYFIEAPLTHHEYTNFKVVVYSGVVKADAKTLRFKDKVLKKGGLWRDIYGIDEKRIASLVREDKVDILVELTGHTANNKLGTMACRPAPIQVTWIGYPNTTGLPTIDYRITDSLADPPSTKQKHVEELVRLPESFLCYTPSPEAGPVCPTPAISNGFITFGSFNNLAKITPKVLQVWARILCAVPNSRLVVKCKPFCCDSLRQKFLSTLEELGLESLRVDLLPLIHLNHDHMQAYSLMDISLDTFPYAGTTTTCESLYMGVPCVTMAGAVHAHNVGVSLLSKVGLGKLVAKTEDEYVSIALNLASDVNALQELRMGLRELMMKSPVCDGERFTRGLEAAYRNMWHRYCDGDVPSLRRLELLQEHPVANKQDSNKTAENLADLKAQKANASVEEDKQPPITVNGASSPDSPASAKCEANGHCSQ</sequence>
<dbReference type="SUPFAM" id="SSF48452">
    <property type="entry name" value="TPR-like"/>
    <property type="match status" value="2"/>
</dbReference>
<feature type="domain" description="O-GlcNAc transferase C-terminal" evidence="14">
    <location>
        <begin position="644"/>
        <end position="822"/>
    </location>
</feature>
<evidence type="ECO:0000256" key="5">
    <source>
        <dbReference type="ARBA" id="ARBA00019143"/>
    </source>
</evidence>
<comment type="subcellular location">
    <subcellularLocation>
        <location evidence="1">Nucleus</location>
    </subcellularLocation>
</comment>
<proteinExistence type="inferred from homology"/>
<reference evidence="16" key="1">
    <citation type="submission" date="2024-06" db="EMBL/GenBank/DDBJ databases">
        <authorList>
            <person name="Ryan C."/>
        </authorList>
    </citation>
    <scope>NUCLEOTIDE SEQUENCE [LARGE SCALE GENOMIC DNA]</scope>
</reference>
<dbReference type="PANTHER" id="PTHR44835">
    <property type="entry name" value="UDP-N-ACETYLGLUCOSAMINE--PEPTIDE N-ACETYLGLUCOSAMINYLTRANSFERASE SPINDLY-RELATED"/>
    <property type="match status" value="1"/>
</dbReference>
<dbReference type="Gene3D" id="1.25.40.10">
    <property type="entry name" value="Tetratricopeptide repeat domain"/>
    <property type="match status" value="4"/>
</dbReference>
<keyword evidence="10" id="KW-0939">Gibberellin signaling pathway</keyword>
<gene>
    <name evidence="15" type="ORF">URODEC1_LOCUS64793</name>
</gene>
<evidence type="ECO:0000259" key="14">
    <source>
        <dbReference type="Pfam" id="PF13844"/>
    </source>
</evidence>
<evidence type="ECO:0000256" key="4">
    <source>
        <dbReference type="ARBA" id="ARBA00011970"/>
    </source>
</evidence>
<keyword evidence="6" id="KW-0328">Glycosyltransferase</keyword>